<feature type="transmembrane region" description="Helical" evidence="6">
    <location>
        <begin position="119"/>
        <end position="142"/>
    </location>
</feature>
<evidence type="ECO:0000313" key="7">
    <source>
        <dbReference type="EMBL" id="KAB0452777.1"/>
    </source>
</evidence>
<evidence type="ECO:0000256" key="5">
    <source>
        <dbReference type="ARBA" id="ARBA00023136"/>
    </source>
</evidence>
<proteinExistence type="predicted"/>
<feature type="transmembrane region" description="Helical" evidence="6">
    <location>
        <begin position="198"/>
        <end position="219"/>
    </location>
</feature>
<dbReference type="RefSeq" id="WP_011114332.1">
    <property type="nucleotide sequence ID" value="NZ_PKOF01000001.1"/>
</dbReference>
<dbReference type="PANTHER" id="PTHR30213">
    <property type="entry name" value="INNER MEMBRANE PROTEIN YHJD"/>
    <property type="match status" value="1"/>
</dbReference>
<feature type="transmembrane region" description="Helical" evidence="6">
    <location>
        <begin position="45"/>
        <end position="70"/>
    </location>
</feature>
<comment type="subcellular location">
    <subcellularLocation>
        <location evidence="1">Cell membrane</location>
        <topology evidence="1">Multi-pass membrane protein</topology>
    </subcellularLocation>
</comment>
<protein>
    <submittedName>
        <fullName evidence="7">YihY/virulence factor BrkB family protein</fullName>
    </submittedName>
</protein>
<dbReference type="AlphaFoldDB" id="A0A643CNW8"/>
<dbReference type="EMBL" id="VTCY01000001">
    <property type="protein sequence ID" value="KAB0452777.1"/>
    <property type="molecule type" value="Genomic_DNA"/>
</dbReference>
<dbReference type="OMA" id="KQPKFRW"/>
<organism evidence="7">
    <name type="scientific">Anaplasma marginale</name>
    <dbReference type="NCBI Taxonomy" id="770"/>
    <lineage>
        <taxon>Bacteria</taxon>
        <taxon>Pseudomonadati</taxon>
        <taxon>Pseudomonadota</taxon>
        <taxon>Alphaproteobacteria</taxon>
        <taxon>Rickettsiales</taxon>
        <taxon>Anaplasmataceae</taxon>
        <taxon>Anaplasma</taxon>
    </lineage>
</organism>
<reference evidence="7" key="1">
    <citation type="submission" date="2019-08" db="EMBL/GenBank/DDBJ databases">
        <authorList>
            <person name="Amaro Estrada I."/>
            <person name="Quiroz Castaneda R.E."/>
            <person name="Martinez Ocampo F."/>
            <person name="Rodriguez Camarillo S.D."/>
        </authorList>
    </citation>
    <scope>NUCLEOTIDE SEQUENCE</scope>
    <source>
        <strain evidence="7">MEX-30-184-02</strain>
    </source>
</reference>
<dbReference type="PANTHER" id="PTHR30213:SF0">
    <property type="entry name" value="UPF0761 MEMBRANE PROTEIN YIHY"/>
    <property type="match status" value="1"/>
</dbReference>
<dbReference type="GeneID" id="7397953"/>
<keyword evidence="5 6" id="KW-0472">Membrane</keyword>
<sequence>MYETLFRSAVVSLCVYELCAAIFERAGAFLRCAGLAIADFRRHDGLVYSGYLAFIFLLATFPFLVFFTAMTSTALNVLDKHEDFLQGLVTSLLSELPHETIAALLPRINEILSGPPQSLLTVAVVGIVWTASSAIEGMRTVLNKAFRVSAPPPYILGRMLSILQFLVIVLVMMFSVLFIVFVPIVLDVLDQKWGYLGYIKYTLSEVILCLSVALLYFMVPNTRQRIGVILPGAVVVTILWTASSFTFSWYLSNFRVLHTMYGNLSGIIASMLFFYILSIFFIYGAELSYRLSKQF</sequence>
<feature type="transmembrane region" description="Helical" evidence="6">
    <location>
        <begin position="264"/>
        <end position="285"/>
    </location>
</feature>
<dbReference type="GO" id="GO:0005886">
    <property type="term" value="C:plasma membrane"/>
    <property type="evidence" value="ECO:0007669"/>
    <property type="project" value="UniProtKB-SubCell"/>
</dbReference>
<gene>
    <name evidence="7" type="ORF">FY207_00060</name>
</gene>
<dbReference type="PIRSF" id="PIRSF035875">
    <property type="entry name" value="RNase_BN"/>
    <property type="match status" value="1"/>
</dbReference>
<evidence type="ECO:0000256" key="2">
    <source>
        <dbReference type="ARBA" id="ARBA00022475"/>
    </source>
</evidence>
<keyword evidence="2" id="KW-1003">Cell membrane</keyword>
<feature type="transmembrane region" description="Helical" evidence="6">
    <location>
        <begin position="226"/>
        <end position="252"/>
    </location>
</feature>
<dbReference type="NCBIfam" id="TIGR00765">
    <property type="entry name" value="yihY_not_rbn"/>
    <property type="match status" value="1"/>
</dbReference>
<dbReference type="InterPro" id="IPR017039">
    <property type="entry name" value="Virul_fac_BrkB"/>
</dbReference>
<keyword evidence="4 6" id="KW-1133">Transmembrane helix</keyword>
<name>A0A643CNW8_ANAMA</name>
<evidence type="ECO:0000256" key="3">
    <source>
        <dbReference type="ARBA" id="ARBA00022692"/>
    </source>
</evidence>
<dbReference type="Pfam" id="PF03631">
    <property type="entry name" value="Virul_fac_BrkB"/>
    <property type="match status" value="1"/>
</dbReference>
<keyword evidence="3 6" id="KW-0812">Transmembrane</keyword>
<accession>A0A643CNW8</accession>
<feature type="transmembrane region" description="Helical" evidence="6">
    <location>
        <begin position="162"/>
        <end position="186"/>
    </location>
</feature>
<evidence type="ECO:0000256" key="4">
    <source>
        <dbReference type="ARBA" id="ARBA00022989"/>
    </source>
</evidence>
<evidence type="ECO:0000256" key="6">
    <source>
        <dbReference type="SAM" id="Phobius"/>
    </source>
</evidence>
<comment type="caution">
    <text evidence="7">The sequence shown here is derived from an EMBL/GenBank/DDBJ whole genome shotgun (WGS) entry which is preliminary data.</text>
</comment>
<evidence type="ECO:0000256" key="1">
    <source>
        <dbReference type="ARBA" id="ARBA00004651"/>
    </source>
</evidence>